<gene>
    <name evidence="2" type="ordered locus">Mfer_0497</name>
</gene>
<keyword evidence="1" id="KW-0812">Transmembrane</keyword>
<dbReference type="EMBL" id="CP002278">
    <property type="protein sequence ID" value="ADP77297.1"/>
    <property type="molecule type" value="Genomic_DNA"/>
</dbReference>
<keyword evidence="1" id="KW-1133">Transmembrane helix</keyword>
<feature type="transmembrane region" description="Helical" evidence="1">
    <location>
        <begin position="7"/>
        <end position="32"/>
    </location>
</feature>
<reference evidence="2 3" key="1">
    <citation type="journal article" date="2010" name="Stand. Genomic Sci.">
        <title>Complete genome sequence of Methanothermus fervidus type strain (V24S).</title>
        <authorList>
            <person name="Anderson I."/>
            <person name="Djao O.D."/>
            <person name="Misra M."/>
            <person name="Chertkov O."/>
            <person name="Nolan M."/>
            <person name="Lucas S."/>
            <person name="Lapidus A."/>
            <person name="Del Rio T.G."/>
            <person name="Tice H."/>
            <person name="Cheng J.F."/>
            <person name="Tapia R."/>
            <person name="Han C."/>
            <person name="Goodwin L."/>
            <person name="Pitluck S."/>
            <person name="Liolios K."/>
            <person name="Ivanova N."/>
            <person name="Mavromatis K."/>
            <person name="Mikhailova N."/>
            <person name="Pati A."/>
            <person name="Brambilla E."/>
            <person name="Chen A."/>
            <person name="Palaniappan K."/>
            <person name="Land M."/>
            <person name="Hauser L."/>
            <person name="Chang Y.J."/>
            <person name="Jeffries C.D."/>
            <person name="Sikorski J."/>
            <person name="Spring S."/>
            <person name="Rohde M."/>
            <person name="Eichinger K."/>
            <person name="Huber H."/>
            <person name="Wirth R."/>
            <person name="Goker M."/>
            <person name="Detter J.C."/>
            <person name="Woyke T."/>
            <person name="Bristow J."/>
            <person name="Eisen J.A."/>
            <person name="Markowitz V."/>
            <person name="Hugenholtz P."/>
            <person name="Klenk H.P."/>
            <person name="Kyrpides N.C."/>
        </authorList>
    </citation>
    <scope>NUCLEOTIDE SEQUENCE [LARGE SCALE GENOMIC DNA]</scope>
    <source>
        <strain evidence="3">ATCC 43054 / DSM 2088 / JCM 10308 / V24 S</strain>
    </source>
</reference>
<organism evidence="2 3">
    <name type="scientific">Methanothermus fervidus (strain ATCC 43054 / DSM 2088 / JCM 10308 / V24 S)</name>
    <dbReference type="NCBI Taxonomy" id="523846"/>
    <lineage>
        <taxon>Archaea</taxon>
        <taxon>Methanobacteriati</taxon>
        <taxon>Methanobacteriota</taxon>
        <taxon>Methanomada group</taxon>
        <taxon>Methanobacteria</taxon>
        <taxon>Methanobacteriales</taxon>
        <taxon>Methanothermaceae</taxon>
        <taxon>Methanothermus</taxon>
    </lineage>
</organism>
<evidence type="ECO:0000313" key="3">
    <source>
        <dbReference type="Proteomes" id="UP000002315"/>
    </source>
</evidence>
<dbReference type="KEGG" id="mfv:Mfer_0497"/>
<evidence type="ECO:0000313" key="2">
    <source>
        <dbReference type="EMBL" id="ADP77297.1"/>
    </source>
</evidence>
<proteinExistence type="predicted"/>
<keyword evidence="3" id="KW-1185">Reference proteome</keyword>
<evidence type="ECO:0000256" key="1">
    <source>
        <dbReference type="SAM" id="Phobius"/>
    </source>
</evidence>
<name>E3GYB5_METFV</name>
<dbReference type="STRING" id="523846.Mfer_0497"/>
<dbReference type="Proteomes" id="UP000002315">
    <property type="component" value="Chromosome"/>
</dbReference>
<protein>
    <submittedName>
        <fullName evidence="2">Uncharacterized protein</fullName>
    </submittedName>
</protein>
<keyword evidence="1" id="KW-0472">Membrane</keyword>
<dbReference type="HOGENOM" id="CLU_2177877_0_0_2"/>
<sequence>MKEKKSANLFAILIISLLAYGMASILSLYLHFTFPGFIPLTTSGENKIIPIQDKTFTPVMIKEPKYKESTIKGNTSTSNLTQRNTENYSEIYLRKSTNRHQSFTQQTTK</sequence>
<dbReference type="AlphaFoldDB" id="E3GYB5"/>
<accession>E3GYB5</accession>